<evidence type="ECO:0000313" key="3">
    <source>
        <dbReference type="EMBL" id="PKA75481.1"/>
    </source>
</evidence>
<protein>
    <recommendedName>
        <fullName evidence="2">Dermonecrotic toxin N-terminal domain-containing protein</fullName>
    </recommendedName>
</protein>
<gene>
    <name evidence="3" type="ORF">ATI14_2385</name>
</gene>
<dbReference type="EMBL" id="PHHD01000001">
    <property type="protein sequence ID" value="PKA75481.1"/>
    <property type="molecule type" value="Genomic_DNA"/>
</dbReference>
<accession>A0ABX4QF76</accession>
<dbReference type="RefSeq" id="WP_231124404.1">
    <property type="nucleotide sequence ID" value="NZ_PHHD01000001.1"/>
</dbReference>
<evidence type="ECO:0000313" key="4">
    <source>
        <dbReference type="Proteomes" id="UP000232891"/>
    </source>
</evidence>
<sequence length="874" mass="95544">MHIGIQRVSPYPPSTEPSLRPENIERPATPGARQKRAIDSGAPKDQERVQDVRLSDGAPGGYEEVSVNPDPGKRASLGEKEPSPVSTGLNINIDPAAREITDSFMSVEQEASNFLRKTFAELAQKAKTPADKDMWDMDPDDTFLVTFDYNTTGERPYPAKVIQRISLTQALIQNAQQTPVGQGYAVPFYAGGPEVIIKPDLETLRPGTFDLSSRFNPYQEQANTTHTFQGIYKESADEAAPVYNGGNQSSLTPAEFKKLIWKADFQQPYNAFLNDFWTRHLEKYPALAKASFIQSAMTQHQEGSLTSQGRALVMRAAGLPGNQASWPDIKYEDLLKNPPRDPGLETGLLKLGSYPATDLVYVTDANSTPALTLLYIPGNSSPLHSFGSQAEMKTWLAKQMAAPAKRDAMALHFALKDKPNGFTRAGIDETLAGLGAWPAKRETPGGLLNYDHRAFTGFWDPQTFITTEPSHLPFEEMAKRQKDRSYADADIRITSDADETKKALLSGLEKTKKAALFLAPLALVMPEVALALDAFYLADAASTTVIGLDDELHGKPKGTEHMVFGLFNAATVVVPRLVNAFRTAEGTAGNVEPNTVYAVENPAPNSLMGVEPHVPRVDAPLPDFSLHALPDHFLEGRALRGDGTYQVGEQFYVRYTDGTGVNRAFEISRNYKVENGYVRVIDPNTGKTVMFLESAGHGEWRLNTLKGGGRKFIKPAPQKAPLAKENAVPGISAKTPLANHQDWQSILDSGTYAGQPVYIHYTDKAGAEAIAQGQSITDATRGATRAGSKGGIYVNPPGQQFNGENVQDLLFLGNERYLGRGNYMVIFSTDQAPEELGAITAGSPFVELRMPKEIKLKPSNFLYLGPNNFPNYFG</sequence>
<evidence type="ECO:0000256" key="1">
    <source>
        <dbReference type="SAM" id="MobiDB-lite"/>
    </source>
</evidence>
<feature type="compositionally biased region" description="Basic and acidic residues" evidence="1">
    <location>
        <begin position="71"/>
        <end position="82"/>
    </location>
</feature>
<comment type="caution">
    <text evidence="3">The sequence shown here is derived from an EMBL/GenBank/DDBJ whole genome shotgun (WGS) entry which is preliminary data.</text>
</comment>
<feature type="compositionally biased region" description="Basic and acidic residues" evidence="1">
    <location>
        <begin position="36"/>
        <end position="54"/>
    </location>
</feature>
<dbReference type="Proteomes" id="UP000232891">
    <property type="component" value="Unassembled WGS sequence"/>
</dbReference>
<dbReference type="Pfam" id="PF20178">
    <property type="entry name" value="ToxA_N"/>
    <property type="match status" value="1"/>
</dbReference>
<dbReference type="InterPro" id="IPR046673">
    <property type="entry name" value="ToxA_N"/>
</dbReference>
<organism evidence="3 4">
    <name type="scientific">Pseudomonas tolaasii NCPPB 2192</name>
    <dbReference type="NCBI Taxonomy" id="564423"/>
    <lineage>
        <taxon>Bacteria</taxon>
        <taxon>Pseudomonadati</taxon>
        <taxon>Pseudomonadota</taxon>
        <taxon>Gammaproteobacteria</taxon>
        <taxon>Pseudomonadales</taxon>
        <taxon>Pseudomonadaceae</taxon>
        <taxon>Pseudomonas</taxon>
    </lineage>
</organism>
<reference evidence="3 4" key="1">
    <citation type="submission" date="2017-11" db="EMBL/GenBank/DDBJ databases">
        <title>Genome sequencing of a diverse group of Pseudomonas species.</title>
        <authorList>
            <person name="Loper J."/>
        </authorList>
    </citation>
    <scope>NUCLEOTIDE SEQUENCE [LARGE SCALE GENOMIC DNA]</scope>
    <source>
        <strain evidence="3 4">NCPPB 2192</strain>
    </source>
</reference>
<proteinExistence type="predicted"/>
<feature type="domain" description="Dermonecrotic toxin N-terminal" evidence="2">
    <location>
        <begin position="221"/>
        <end position="415"/>
    </location>
</feature>
<dbReference type="GeneID" id="55845615"/>
<feature type="region of interest" description="Disordered" evidence="1">
    <location>
        <begin position="1"/>
        <end position="90"/>
    </location>
</feature>
<evidence type="ECO:0000259" key="2">
    <source>
        <dbReference type="Pfam" id="PF20178"/>
    </source>
</evidence>
<keyword evidence="4" id="KW-1185">Reference proteome</keyword>
<name>A0ABX4QF76_PSETO</name>